<evidence type="ECO:0000313" key="4">
    <source>
        <dbReference type="Proteomes" id="UP000238825"/>
    </source>
</evidence>
<dbReference type="RefSeq" id="WP_024363005.1">
    <property type="nucleotide sequence ID" value="NZ_BJNS01000023.1"/>
</dbReference>
<dbReference type="InterPro" id="IPR056944">
    <property type="entry name" value="Tubby_C-like"/>
</dbReference>
<evidence type="ECO:0000259" key="1">
    <source>
        <dbReference type="Pfam" id="PF23728"/>
    </source>
</evidence>
<organism evidence="2 4">
    <name type="scientific">Lysinibacillus sphaericus</name>
    <name type="common">Bacillus sphaericus</name>
    <dbReference type="NCBI Taxonomy" id="1421"/>
    <lineage>
        <taxon>Bacteria</taxon>
        <taxon>Bacillati</taxon>
        <taxon>Bacillota</taxon>
        <taxon>Bacilli</taxon>
        <taxon>Bacillales</taxon>
        <taxon>Bacillaceae</taxon>
        <taxon>Lysinibacillus</taxon>
    </lineage>
</organism>
<dbReference type="Proteomes" id="UP000238825">
    <property type="component" value="Chromosome"/>
</dbReference>
<protein>
    <recommendedName>
        <fullName evidence="1">Tubby C-terminal domain-containing protein</fullName>
    </recommendedName>
</protein>
<dbReference type="Pfam" id="PF23728">
    <property type="entry name" value="Tubby_C_like"/>
    <property type="match status" value="1"/>
</dbReference>
<gene>
    <name evidence="2" type="ORF">LS41612_08180</name>
    <name evidence="3" type="ORF">NCTC10338_03114</name>
</gene>
<reference evidence="3 5" key="2">
    <citation type="submission" date="2018-06" db="EMBL/GenBank/DDBJ databases">
        <authorList>
            <consortium name="Pathogen Informatics"/>
            <person name="Doyle S."/>
        </authorList>
    </citation>
    <scope>NUCLEOTIDE SEQUENCE [LARGE SCALE GENOMIC DNA]</scope>
    <source>
        <strain evidence="3 5">NCTC10338</strain>
    </source>
</reference>
<feature type="domain" description="Tubby C-terminal" evidence="1">
    <location>
        <begin position="17"/>
        <end position="175"/>
    </location>
</feature>
<dbReference type="AlphaFoldDB" id="A0A2S0JYR1"/>
<dbReference type="Proteomes" id="UP000255295">
    <property type="component" value="Unassembled WGS sequence"/>
</dbReference>
<evidence type="ECO:0000313" key="5">
    <source>
        <dbReference type="Proteomes" id="UP000255295"/>
    </source>
</evidence>
<dbReference type="EMBL" id="CP019980">
    <property type="protein sequence ID" value="AVK96231.1"/>
    <property type="molecule type" value="Genomic_DNA"/>
</dbReference>
<proteinExistence type="predicted"/>
<dbReference type="GeneID" id="48276179"/>
<accession>A0A2S0JYR1</accession>
<sequence>MATFTLTYSQAFDRPSKYPILNSHHETVCILQPVERSNIVKVLNVAALVATQQSLPHRYETRTTKGEALFQVRSTLITQGVSHHLIMPDGSMIAIQRKTVQLLESSYSFTMDGLVFRFEKDFTSTAFLYCNDEKIASASFVDSGIRREGIVFKLFQSDDTLFVALVASLFQSLFAIGN</sequence>
<name>A0A2S0JYR1_LYSSH</name>
<dbReference type="EMBL" id="UFSZ01000001">
    <property type="protein sequence ID" value="SUV18000.1"/>
    <property type="molecule type" value="Genomic_DNA"/>
</dbReference>
<reference evidence="2 4" key="1">
    <citation type="submission" date="2017-03" db="EMBL/GenBank/DDBJ databases">
        <title>The whole genome sequencing and assembly of Lysinibacillus sphaericus DSM 28T strain.</title>
        <authorList>
            <person name="Lee Y.-J."/>
            <person name="Yi H."/>
            <person name="Bahn Y.-S."/>
            <person name="Kim J.F."/>
            <person name="Lee D.-W."/>
        </authorList>
    </citation>
    <scope>NUCLEOTIDE SEQUENCE [LARGE SCALE GENOMIC DNA]</scope>
    <source>
        <strain evidence="2 4">DSM 28</strain>
    </source>
</reference>
<evidence type="ECO:0000313" key="3">
    <source>
        <dbReference type="EMBL" id="SUV18000.1"/>
    </source>
</evidence>
<evidence type="ECO:0000313" key="2">
    <source>
        <dbReference type="EMBL" id="AVK96231.1"/>
    </source>
</evidence>